<feature type="domain" description="SHSP" evidence="3">
    <location>
        <begin position="41"/>
        <end position="153"/>
    </location>
</feature>
<proteinExistence type="inferred from homology"/>
<dbReference type="InterPro" id="IPR008978">
    <property type="entry name" value="HSP20-like_chaperone"/>
</dbReference>
<name>A0A1G2F141_9BACT</name>
<dbReference type="PROSITE" id="PS01031">
    <property type="entry name" value="SHSP"/>
    <property type="match status" value="1"/>
</dbReference>
<dbReference type="InterPro" id="IPR002068">
    <property type="entry name" value="A-crystallin/Hsp20_dom"/>
</dbReference>
<dbReference type="Gene3D" id="2.60.40.790">
    <property type="match status" value="1"/>
</dbReference>
<dbReference type="EMBL" id="MHMQ01000003">
    <property type="protein sequence ID" value="OGZ31360.1"/>
    <property type="molecule type" value="Genomic_DNA"/>
</dbReference>
<evidence type="ECO:0000259" key="3">
    <source>
        <dbReference type="PROSITE" id="PS01031"/>
    </source>
</evidence>
<reference evidence="5 6" key="1">
    <citation type="journal article" date="2016" name="Nat. Commun.">
        <title>Thousands of microbial genomes shed light on interconnected biogeochemical processes in an aquifer system.</title>
        <authorList>
            <person name="Anantharaman K."/>
            <person name="Brown C.T."/>
            <person name="Hug L.A."/>
            <person name="Sharon I."/>
            <person name="Castelle C.J."/>
            <person name="Probst A.J."/>
            <person name="Thomas B.C."/>
            <person name="Singh A."/>
            <person name="Wilkins M.J."/>
            <person name="Karaoz U."/>
            <person name="Brodie E.L."/>
            <person name="Williams K.H."/>
            <person name="Hubbard S.S."/>
            <person name="Banfield J.F."/>
        </authorList>
    </citation>
    <scope>NUCLEOTIDE SEQUENCE [LARGE SCALE GENOMIC DNA]</scope>
</reference>
<evidence type="ECO:0000256" key="2">
    <source>
        <dbReference type="RuleBase" id="RU003616"/>
    </source>
</evidence>
<dbReference type="CDD" id="cd06464">
    <property type="entry name" value="ACD_sHsps-like"/>
    <property type="match status" value="1"/>
</dbReference>
<dbReference type="PANTHER" id="PTHR11527">
    <property type="entry name" value="HEAT-SHOCK PROTEIN 20 FAMILY MEMBER"/>
    <property type="match status" value="1"/>
</dbReference>
<accession>A0A1G2F141</accession>
<organism evidence="5 6">
    <name type="scientific">Candidatus Niyogibacteria bacterium RIFCSPLOWO2_01_FULL_45_48</name>
    <dbReference type="NCBI Taxonomy" id="1801724"/>
    <lineage>
        <taxon>Bacteria</taxon>
        <taxon>Candidatus Niyogiibacteriota</taxon>
    </lineage>
</organism>
<feature type="domain" description="CS" evidence="4">
    <location>
        <begin position="45"/>
        <end position="149"/>
    </location>
</feature>
<dbReference type="Proteomes" id="UP000177486">
    <property type="component" value="Unassembled WGS sequence"/>
</dbReference>
<evidence type="ECO:0000259" key="4">
    <source>
        <dbReference type="PROSITE" id="PS51203"/>
    </source>
</evidence>
<comment type="similarity">
    <text evidence="1 2">Belongs to the small heat shock protein (HSP20) family.</text>
</comment>
<dbReference type="PROSITE" id="PS51203">
    <property type="entry name" value="CS"/>
    <property type="match status" value="1"/>
</dbReference>
<dbReference type="Pfam" id="PF00011">
    <property type="entry name" value="HSP20"/>
    <property type="match status" value="1"/>
</dbReference>
<comment type="caution">
    <text evidence="5">The sequence shown here is derived from an EMBL/GenBank/DDBJ whole genome shotgun (WGS) entry which is preliminary data.</text>
</comment>
<evidence type="ECO:0000313" key="5">
    <source>
        <dbReference type="EMBL" id="OGZ31360.1"/>
    </source>
</evidence>
<dbReference type="AlphaFoldDB" id="A0A1G2F141"/>
<gene>
    <name evidence="5" type="ORF">A2931_03265</name>
</gene>
<evidence type="ECO:0000313" key="6">
    <source>
        <dbReference type="Proteomes" id="UP000177486"/>
    </source>
</evidence>
<dbReference type="InterPro" id="IPR007052">
    <property type="entry name" value="CS_dom"/>
</dbReference>
<protein>
    <submittedName>
        <fullName evidence="5">Uncharacterized protein</fullName>
    </submittedName>
</protein>
<evidence type="ECO:0000256" key="1">
    <source>
        <dbReference type="PROSITE-ProRule" id="PRU00285"/>
    </source>
</evidence>
<dbReference type="SUPFAM" id="SSF49764">
    <property type="entry name" value="HSP20-like chaperones"/>
    <property type="match status" value="1"/>
</dbReference>
<dbReference type="InterPro" id="IPR031107">
    <property type="entry name" value="Small_HSP"/>
</dbReference>
<sequence length="153" mass="17343">MPKDRRSFLERLTGSVPAEEAEEKTFSFKGAELDKKGQLPETSDEGQLLVDVYQTLDEIVIQSVVSGVKPDELDVAITQEMVTVRGKRERGGHISDENYFYQELYWGSFSRSILLPQEVDVEGSEATLKNGLLTIRLPKIDKARIQKLKIKQE</sequence>